<sequence length="513" mass="59141">MATEGLVRTSIHVDPRVFPIDNLPQEVIDQIGYHLSSSDLLTLLQWSSTCRFYRALFAPLVFNSVTIGIHINSSPCVQTLRSNRHVKSLTLSCATGRSVLRRSRMCRDLSAHRYMYKRHFTWINCSFIETILRQLPPSLESLTLYFPDEWLTLNQVYWPCFSFEPEQSPLTDYERVHLHRRLLWTIFDSVAKNHDMAEKPNGFALTIHNVAPHPSGVYHQPCLGEFLRKITSFTMSLCKFQSIAGDRVRLPKTGWFRYMITGWFYDSLHSITEFKLVANAAWQVALKFNDVPSYSTLCPLPSHFPQLRHLSLENMFIDSRLVDYLTYPFHATILESVTLHNCFCHTTTNDNVESSDAAAETLDFPDAPTWSDFFGMLVNAATCKLTSVSVTYDISLVSERMPCYFDKRHRHSPELCAFRKDSLNMSWVCDSLIEAAALDNLCDEYTRFSTTACRKHLHRSRVFLYSSIDPVKRAFTPGVWDTTLRYADGSDLESWKRLVDKMTRNGGRNLPRC</sequence>
<feature type="domain" description="F-box" evidence="1">
    <location>
        <begin position="17"/>
        <end position="65"/>
    </location>
</feature>
<reference evidence="2 3" key="1">
    <citation type="submission" date="2015-01" db="EMBL/GenBank/DDBJ databases">
        <title>The Genome Sequence of Exophiala oligosperma CBS72588.</title>
        <authorList>
            <consortium name="The Broad Institute Genomics Platform"/>
            <person name="Cuomo C."/>
            <person name="de Hoog S."/>
            <person name="Gorbushina A."/>
            <person name="Stielow B."/>
            <person name="Teixiera M."/>
            <person name="Abouelleil A."/>
            <person name="Chapman S.B."/>
            <person name="Priest M."/>
            <person name="Young S.K."/>
            <person name="Wortman J."/>
            <person name="Nusbaum C."/>
            <person name="Birren B."/>
        </authorList>
    </citation>
    <scope>NUCLEOTIDE SEQUENCE [LARGE SCALE GENOMIC DNA]</scope>
    <source>
        <strain evidence="2 3">CBS 72588</strain>
    </source>
</reference>
<evidence type="ECO:0000313" key="3">
    <source>
        <dbReference type="Proteomes" id="UP000053342"/>
    </source>
</evidence>
<dbReference type="OrthoDB" id="5410873at2759"/>
<dbReference type="EMBL" id="KN847340">
    <property type="protein sequence ID" value="KIW39420.1"/>
    <property type="molecule type" value="Genomic_DNA"/>
</dbReference>
<evidence type="ECO:0000313" key="2">
    <source>
        <dbReference type="EMBL" id="KIW39420.1"/>
    </source>
</evidence>
<dbReference type="InterPro" id="IPR001810">
    <property type="entry name" value="F-box_dom"/>
</dbReference>
<dbReference type="AlphaFoldDB" id="A0A0D2DAF0"/>
<proteinExistence type="predicted"/>
<dbReference type="Proteomes" id="UP000053342">
    <property type="component" value="Unassembled WGS sequence"/>
</dbReference>
<dbReference type="VEuPathDB" id="FungiDB:PV06_09190"/>
<dbReference type="HOGENOM" id="CLU_531032_0_0_1"/>
<dbReference type="GeneID" id="27361264"/>
<dbReference type="PROSITE" id="PS50181">
    <property type="entry name" value="FBOX"/>
    <property type="match status" value="1"/>
</dbReference>
<accession>A0A0D2DAF0</accession>
<dbReference type="RefSeq" id="XP_016259636.1">
    <property type="nucleotide sequence ID" value="XM_016410614.1"/>
</dbReference>
<organism evidence="2 3">
    <name type="scientific">Exophiala oligosperma</name>
    <dbReference type="NCBI Taxonomy" id="215243"/>
    <lineage>
        <taxon>Eukaryota</taxon>
        <taxon>Fungi</taxon>
        <taxon>Dikarya</taxon>
        <taxon>Ascomycota</taxon>
        <taxon>Pezizomycotina</taxon>
        <taxon>Eurotiomycetes</taxon>
        <taxon>Chaetothyriomycetidae</taxon>
        <taxon>Chaetothyriales</taxon>
        <taxon>Herpotrichiellaceae</taxon>
        <taxon>Exophiala</taxon>
    </lineage>
</organism>
<keyword evidence="3" id="KW-1185">Reference proteome</keyword>
<protein>
    <recommendedName>
        <fullName evidence="1">F-box domain-containing protein</fullName>
    </recommendedName>
</protein>
<evidence type="ECO:0000259" key="1">
    <source>
        <dbReference type="PROSITE" id="PS50181"/>
    </source>
</evidence>
<gene>
    <name evidence="2" type="ORF">PV06_09190</name>
</gene>
<name>A0A0D2DAF0_9EURO</name>